<keyword evidence="3 5" id="KW-1133">Transmembrane helix</keyword>
<dbReference type="KEGG" id="psl:Psta_4652"/>
<dbReference type="HOGENOM" id="CLU_681289_0_0_0"/>
<dbReference type="Proteomes" id="UP000001887">
    <property type="component" value="Chromosome"/>
</dbReference>
<name>D2R7W3_PIRSD</name>
<protein>
    <recommendedName>
        <fullName evidence="5">Sec-independent protein translocase protein TatC</fullName>
    </recommendedName>
</protein>
<gene>
    <name evidence="5" type="primary">tatC</name>
    <name evidence="6" type="ordered locus">Psta_4652</name>
</gene>
<dbReference type="eggNOG" id="COG0805">
    <property type="taxonomic scope" value="Bacteria"/>
</dbReference>
<comment type="subunit">
    <text evidence="5">Forms a complex with TatA.</text>
</comment>
<dbReference type="GO" id="GO:0065002">
    <property type="term" value="P:intracellular protein transmembrane transport"/>
    <property type="evidence" value="ECO:0007669"/>
    <property type="project" value="TreeGrafter"/>
</dbReference>
<feature type="transmembrane region" description="Helical" evidence="5">
    <location>
        <begin position="418"/>
        <end position="434"/>
    </location>
</feature>
<accession>D2R7W3</accession>
<keyword evidence="7" id="KW-1185">Reference proteome</keyword>
<evidence type="ECO:0000256" key="4">
    <source>
        <dbReference type="ARBA" id="ARBA00023136"/>
    </source>
</evidence>
<dbReference type="InterPro" id="IPR002033">
    <property type="entry name" value="TatC"/>
</dbReference>
<comment type="similarity">
    <text evidence="5">Belongs to the TatC family.</text>
</comment>
<feature type="transmembrane region" description="Helical" evidence="5">
    <location>
        <begin position="333"/>
        <end position="356"/>
    </location>
</feature>
<keyword evidence="5" id="KW-1003">Cell membrane</keyword>
<keyword evidence="2 5" id="KW-0812">Transmembrane</keyword>
<dbReference type="PANTHER" id="PTHR30371:SF0">
    <property type="entry name" value="SEC-INDEPENDENT PROTEIN TRANSLOCASE PROTEIN TATC, CHLOROPLASTIC-RELATED"/>
    <property type="match status" value="1"/>
</dbReference>
<keyword evidence="5" id="KW-0653">Protein transport</keyword>
<evidence type="ECO:0000313" key="6">
    <source>
        <dbReference type="EMBL" id="ADB19294.1"/>
    </source>
</evidence>
<evidence type="ECO:0000313" key="7">
    <source>
        <dbReference type="Proteomes" id="UP000001887"/>
    </source>
</evidence>
<dbReference type="GO" id="GO:0033281">
    <property type="term" value="C:TAT protein transport complex"/>
    <property type="evidence" value="ECO:0007669"/>
    <property type="project" value="UniProtKB-UniRule"/>
</dbReference>
<dbReference type="PANTHER" id="PTHR30371">
    <property type="entry name" value="SEC-INDEPENDENT PROTEIN TRANSLOCASE PROTEIN TATC"/>
    <property type="match status" value="1"/>
</dbReference>
<keyword evidence="5" id="KW-0813">Transport</keyword>
<dbReference type="EMBL" id="CP001848">
    <property type="protein sequence ID" value="ADB19294.1"/>
    <property type="molecule type" value="Genomic_DNA"/>
</dbReference>
<dbReference type="OrthoDB" id="9777044at2"/>
<evidence type="ECO:0000256" key="1">
    <source>
        <dbReference type="ARBA" id="ARBA00004141"/>
    </source>
</evidence>
<reference evidence="6 7" key="1">
    <citation type="journal article" date="2009" name="Stand. Genomic Sci.">
        <title>Complete genome sequence of Pirellula staleyi type strain (ATCC 27377).</title>
        <authorList>
            <person name="Clum A."/>
            <person name="Tindall B.J."/>
            <person name="Sikorski J."/>
            <person name="Ivanova N."/>
            <person name="Mavrommatis K."/>
            <person name="Lucas S."/>
            <person name="Glavina del Rio T."/>
            <person name="Nolan M."/>
            <person name="Chen F."/>
            <person name="Tice H."/>
            <person name="Pitluck S."/>
            <person name="Cheng J.F."/>
            <person name="Chertkov O."/>
            <person name="Brettin T."/>
            <person name="Han C."/>
            <person name="Detter J.C."/>
            <person name="Kuske C."/>
            <person name="Bruce D."/>
            <person name="Goodwin L."/>
            <person name="Ovchinikova G."/>
            <person name="Pati A."/>
            <person name="Mikhailova N."/>
            <person name="Chen A."/>
            <person name="Palaniappan K."/>
            <person name="Land M."/>
            <person name="Hauser L."/>
            <person name="Chang Y.J."/>
            <person name="Jeffries C.D."/>
            <person name="Chain P."/>
            <person name="Rohde M."/>
            <person name="Goker M."/>
            <person name="Bristow J."/>
            <person name="Eisen J.A."/>
            <person name="Markowitz V."/>
            <person name="Hugenholtz P."/>
            <person name="Kyrpides N.C."/>
            <person name="Klenk H.P."/>
            <person name="Lapidus A."/>
        </authorList>
    </citation>
    <scope>NUCLEOTIDE SEQUENCE [LARGE SCALE GENOMIC DNA]</scope>
    <source>
        <strain evidence="7">ATCC 27377 / DSM 6068 / ICPB 4128</strain>
    </source>
</reference>
<feature type="transmembrane region" description="Helical" evidence="5">
    <location>
        <begin position="294"/>
        <end position="321"/>
    </location>
</feature>
<dbReference type="NCBIfam" id="TIGR00945">
    <property type="entry name" value="tatC"/>
    <property type="match status" value="1"/>
</dbReference>
<comment type="subcellular location">
    <subcellularLocation>
        <location evidence="5">Cell inner membrane</location>
        <topology evidence="5">Multi-pass membrane protein</topology>
    </subcellularLocation>
    <subcellularLocation>
        <location evidence="1">Membrane</location>
        <topology evidence="1">Multi-pass membrane protein</topology>
    </subcellularLocation>
</comment>
<feature type="transmembrane region" description="Helical" evidence="5">
    <location>
        <begin position="28"/>
        <end position="47"/>
    </location>
</feature>
<proteinExistence type="inferred from homology"/>
<keyword evidence="5" id="KW-0811">Translocation</keyword>
<keyword evidence="4 5" id="KW-0472">Membrane</keyword>
<organism evidence="6 7">
    <name type="scientific">Pirellula staleyi (strain ATCC 27377 / DSM 6068 / ICPB 4128)</name>
    <name type="common">Pirella staleyi</name>
    <dbReference type="NCBI Taxonomy" id="530564"/>
    <lineage>
        <taxon>Bacteria</taxon>
        <taxon>Pseudomonadati</taxon>
        <taxon>Planctomycetota</taxon>
        <taxon>Planctomycetia</taxon>
        <taxon>Pirellulales</taxon>
        <taxon>Pirellulaceae</taxon>
        <taxon>Pirellula</taxon>
    </lineage>
</organism>
<dbReference type="GO" id="GO:0009977">
    <property type="term" value="F:proton motive force dependent protein transmembrane transporter activity"/>
    <property type="evidence" value="ECO:0007669"/>
    <property type="project" value="TreeGrafter"/>
</dbReference>
<dbReference type="Pfam" id="PF00902">
    <property type="entry name" value="TatC"/>
    <property type="match status" value="2"/>
</dbReference>
<evidence type="ECO:0000256" key="5">
    <source>
        <dbReference type="HAMAP-Rule" id="MF_00902"/>
    </source>
</evidence>
<dbReference type="GO" id="GO:0043953">
    <property type="term" value="P:protein transport by the Tat complex"/>
    <property type="evidence" value="ECO:0007669"/>
    <property type="project" value="UniProtKB-UniRule"/>
</dbReference>
<feature type="transmembrane region" description="Helical" evidence="5">
    <location>
        <begin position="381"/>
        <end position="406"/>
    </location>
</feature>
<sequence>MAKKPLQEDLFEGTAMSFGEHLEELRVCLFRACVGVAIGCIIGFYIANGVVNFFQTPLENALENYDIEKAQLQLKESGEYGENIPAETLRLVVEDRMIPTTIHVETGKLMETLQLNYPGVFGSVSLSQYQLLPKDLVPNESKAASAIAAKILAGKSAADDKKSDPSAVAIWKLLSPLEQKLIERLGSAKPPLSKADAASLLELVNKLASQRATSDALKPLMEQLDAVEKTAAASLLKLVEVEKPAHDDVMHLNRLLLGHWLADHVRAPRVNLIPLQTWKPVGVRFQVLNAQEAFMIWMKAGFVSGLVLASPWVFLQIWNFVAAGLYPHEKNQVYVYLPISIALFLGGATLAFVFVFEPVLSFLFTFNRGMNAEFEPRIGEWLSFVLILPIGFGISFQLPLVMVLLNRLGLVSIELYTSQWRIAILVICIVSMVLTPADPISMLLMAGPLSLLYAVGIAMCKYMPRGRSPFQEVYEP</sequence>
<keyword evidence="5" id="KW-0997">Cell inner membrane</keyword>
<comment type="function">
    <text evidence="5">Part of the twin-arginine translocation (Tat) system that transports large folded proteins containing a characteristic twin-arginine motif in their signal peptide across membranes.</text>
</comment>
<dbReference type="AlphaFoldDB" id="D2R7W3"/>
<dbReference type="STRING" id="530564.Psta_4652"/>
<dbReference type="HAMAP" id="MF_00902">
    <property type="entry name" value="TatC"/>
    <property type="match status" value="1"/>
</dbReference>
<feature type="transmembrane region" description="Helical" evidence="5">
    <location>
        <begin position="440"/>
        <end position="460"/>
    </location>
</feature>
<evidence type="ECO:0000256" key="3">
    <source>
        <dbReference type="ARBA" id="ARBA00022989"/>
    </source>
</evidence>
<evidence type="ECO:0000256" key="2">
    <source>
        <dbReference type="ARBA" id="ARBA00022692"/>
    </source>
</evidence>